<reference evidence="3" key="1">
    <citation type="journal article" date="2019" name="bioRxiv">
        <title>The Genome of the Zebra Mussel, Dreissena polymorpha: A Resource for Invasive Species Research.</title>
        <authorList>
            <person name="McCartney M.A."/>
            <person name="Auch B."/>
            <person name="Kono T."/>
            <person name="Mallez S."/>
            <person name="Zhang Y."/>
            <person name="Obille A."/>
            <person name="Becker A."/>
            <person name="Abrahante J.E."/>
            <person name="Garbe J."/>
            <person name="Badalamenti J.P."/>
            <person name="Herman A."/>
            <person name="Mangelson H."/>
            <person name="Liachko I."/>
            <person name="Sullivan S."/>
            <person name="Sone E.D."/>
            <person name="Koren S."/>
            <person name="Silverstein K.A.T."/>
            <person name="Beckman K.B."/>
            <person name="Gohl D.M."/>
        </authorList>
    </citation>
    <scope>NUCLEOTIDE SEQUENCE</scope>
    <source>
        <strain evidence="3">Duluth1</strain>
        <tissue evidence="3">Whole animal</tissue>
    </source>
</reference>
<feature type="region of interest" description="Disordered" evidence="2">
    <location>
        <begin position="1"/>
        <end position="29"/>
    </location>
</feature>
<organism evidence="3 4">
    <name type="scientific">Dreissena polymorpha</name>
    <name type="common">Zebra mussel</name>
    <name type="synonym">Mytilus polymorpha</name>
    <dbReference type="NCBI Taxonomy" id="45954"/>
    <lineage>
        <taxon>Eukaryota</taxon>
        <taxon>Metazoa</taxon>
        <taxon>Spiralia</taxon>
        <taxon>Lophotrochozoa</taxon>
        <taxon>Mollusca</taxon>
        <taxon>Bivalvia</taxon>
        <taxon>Autobranchia</taxon>
        <taxon>Heteroconchia</taxon>
        <taxon>Euheterodonta</taxon>
        <taxon>Imparidentia</taxon>
        <taxon>Neoheterodontei</taxon>
        <taxon>Myida</taxon>
        <taxon>Dreissenoidea</taxon>
        <taxon>Dreissenidae</taxon>
        <taxon>Dreissena</taxon>
    </lineage>
</organism>
<protein>
    <submittedName>
        <fullName evidence="3">Uncharacterized protein</fullName>
    </submittedName>
</protein>
<keyword evidence="4" id="KW-1185">Reference proteome</keyword>
<accession>A0A9D4DI61</accession>
<comment type="caution">
    <text evidence="3">The sequence shown here is derived from an EMBL/GenBank/DDBJ whole genome shotgun (WGS) entry which is preliminary data.</text>
</comment>
<dbReference type="Proteomes" id="UP000828390">
    <property type="component" value="Unassembled WGS sequence"/>
</dbReference>
<sequence>MGRGNRKPKRKKSSESDSETKSLRKPFKQGARAQYESIVDVDLSQVLNETNGVLYDSEYTYNKFELLGDCDDAELDLSKDLNSVFSPHTSKNTEQVAENMATGYTPSAQQGSGAPQVGSGGMDSYQFAMLMNMMQGLKQGQDEMTKMFDIKLDRFKNEMLKNINDQVASLRKEIASDVQKQGYRIDEIMSTIQSLKDRVATIEQSQTANTSVPSGDQMETNNGIQDQGQRTFNPSARLDDTDISVIASGLPYDNGEDLLHKAQNLIDALGHEVKTQVRIMKVVRFRARIQDKPGPVKITFRNVQEKNQSSQKQDVFKRLTAI</sequence>
<proteinExistence type="predicted"/>
<feature type="compositionally biased region" description="Basic and acidic residues" evidence="2">
    <location>
        <begin position="13"/>
        <end position="22"/>
    </location>
</feature>
<dbReference type="EMBL" id="JAIWYP010000010">
    <property type="protein sequence ID" value="KAH3749383.1"/>
    <property type="molecule type" value="Genomic_DNA"/>
</dbReference>
<reference evidence="3" key="2">
    <citation type="submission" date="2020-11" db="EMBL/GenBank/DDBJ databases">
        <authorList>
            <person name="McCartney M.A."/>
            <person name="Auch B."/>
            <person name="Kono T."/>
            <person name="Mallez S."/>
            <person name="Becker A."/>
            <person name="Gohl D.M."/>
            <person name="Silverstein K.A.T."/>
            <person name="Koren S."/>
            <person name="Bechman K.B."/>
            <person name="Herman A."/>
            <person name="Abrahante J.E."/>
            <person name="Garbe J."/>
        </authorList>
    </citation>
    <scope>NUCLEOTIDE SEQUENCE</scope>
    <source>
        <strain evidence="3">Duluth1</strain>
        <tissue evidence="3">Whole animal</tissue>
    </source>
</reference>
<evidence type="ECO:0000256" key="1">
    <source>
        <dbReference type="SAM" id="Coils"/>
    </source>
</evidence>
<name>A0A9D4DI61_DREPO</name>
<evidence type="ECO:0000313" key="3">
    <source>
        <dbReference type="EMBL" id="KAH3749383.1"/>
    </source>
</evidence>
<gene>
    <name evidence="3" type="ORF">DPMN_183880</name>
</gene>
<dbReference type="AlphaFoldDB" id="A0A9D4DI61"/>
<keyword evidence="1" id="KW-0175">Coiled coil</keyword>
<evidence type="ECO:0000313" key="4">
    <source>
        <dbReference type="Proteomes" id="UP000828390"/>
    </source>
</evidence>
<feature type="compositionally biased region" description="Basic residues" evidence="2">
    <location>
        <begin position="1"/>
        <end position="12"/>
    </location>
</feature>
<feature type="coiled-coil region" evidence="1">
    <location>
        <begin position="160"/>
        <end position="205"/>
    </location>
</feature>
<feature type="region of interest" description="Disordered" evidence="2">
    <location>
        <begin position="205"/>
        <end position="230"/>
    </location>
</feature>
<evidence type="ECO:0000256" key="2">
    <source>
        <dbReference type="SAM" id="MobiDB-lite"/>
    </source>
</evidence>